<evidence type="ECO:0000256" key="9">
    <source>
        <dbReference type="ARBA" id="ARBA00023077"/>
    </source>
</evidence>
<dbReference type="InterPro" id="IPR036942">
    <property type="entry name" value="Beta-barrel_TonB_sf"/>
</dbReference>
<dbReference type="PANTHER" id="PTHR32552:SF81">
    <property type="entry name" value="TONB-DEPENDENT OUTER MEMBRANE RECEPTOR"/>
    <property type="match status" value="1"/>
</dbReference>
<sequence>MRNHVFGGVALAAIAMAHPVRAAEAPPPQDSASAPGEIVVTATKRSENLQSVPISVSAVGGDQLAKSRITNVDSLVTKVANLQLTSIVGDNTPIFALRGVSMSDYSLNQSSPVATYYDEVYKGNFAFLGVAMYDLERVEVLRGPQGTLYGKNTTGGAVNIISRDAKLGETSGYFNAGYGNYNRVDLNGAVNVPLGDKAALRVAGTFARADGWFKNVVPGMPDLAETREWAVRGTLKWEPLDGVRFTLRASHSFQNPHNYGIYAQPEATNRPGLSTWQIASDVATRRRAVTNSVALTANIDLSDALALTSITSYDAGTLFFREDTDGTASRLLEIPYYDKASQFAQDLRLTSNFGGPFDFILGAYFNREKVFNSTSFEIATDVDVNEDGSITAADCADGFPIACKVSNRFDQVKKSIALYSDLKYKLTDALTLRGGLRYTHDTGTQSGFTSNAYGYDDVLVMNLIPNSTLPFSTDNLSGKIGVDYKLASGDLLYASVSRGYRAPSFNAQAFFDPAELSVAKAEQVTSYEVGAKTRLWDRRVTLNMAAFYYDYRNQQFINVDPTTAAQTLLNIPKSRIYGAEAELNIRASEALSLRAGLGLLSARIQKGTVSGVDVAGHKLSNAPDFSANAGVDVTVAKGAWGALSLHPEVAYQSAQYFEVINIARLEQKGYALVGGHIDWESADGRYTASAWAKNLSNKLYFTSRVDLLAGFGFDYNHIGNPRTYGVTVGAKF</sequence>
<dbReference type="SUPFAM" id="SSF56935">
    <property type="entry name" value="Porins"/>
    <property type="match status" value="1"/>
</dbReference>
<evidence type="ECO:0000256" key="6">
    <source>
        <dbReference type="ARBA" id="ARBA00022729"/>
    </source>
</evidence>
<comment type="similarity">
    <text evidence="12 14">Belongs to the TonB-dependent receptor family.</text>
</comment>
<reference evidence="19" key="1">
    <citation type="journal article" date="2019" name="Int. J. Syst. Evol. Microbiol.">
        <title>The Global Catalogue of Microorganisms (GCM) 10K type strain sequencing project: providing services to taxonomists for standard genome sequencing and annotation.</title>
        <authorList>
            <consortium name="The Broad Institute Genomics Platform"/>
            <consortium name="The Broad Institute Genome Sequencing Center for Infectious Disease"/>
            <person name="Wu L."/>
            <person name="Ma J."/>
        </authorList>
    </citation>
    <scope>NUCLEOTIDE SEQUENCE [LARGE SCALE GENOMIC DNA]</scope>
    <source>
        <strain evidence="19">KCTC 42224</strain>
    </source>
</reference>
<evidence type="ECO:0000256" key="5">
    <source>
        <dbReference type="ARBA" id="ARBA00022692"/>
    </source>
</evidence>
<keyword evidence="7" id="KW-0408">Iron</keyword>
<evidence type="ECO:0000313" key="19">
    <source>
        <dbReference type="Proteomes" id="UP001595683"/>
    </source>
</evidence>
<keyword evidence="11 12" id="KW-0998">Cell outer membrane</keyword>
<keyword evidence="2 12" id="KW-0813">Transport</keyword>
<evidence type="ECO:0000259" key="17">
    <source>
        <dbReference type="Pfam" id="PF07715"/>
    </source>
</evidence>
<dbReference type="PROSITE" id="PS52016">
    <property type="entry name" value="TONB_DEPENDENT_REC_3"/>
    <property type="match status" value="1"/>
</dbReference>
<evidence type="ECO:0000256" key="13">
    <source>
        <dbReference type="PROSITE-ProRule" id="PRU10144"/>
    </source>
</evidence>
<dbReference type="InterPro" id="IPR039426">
    <property type="entry name" value="TonB-dep_rcpt-like"/>
</dbReference>
<feature type="domain" description="TonB-dependent receptor plug" evidence="17">
    <location>
        <begin position="49"/>
        <end position="157"/>
    </location>
</feature>
<feature type="signal peptide" evidence="15">
    <location>
        <begin position="1"/>
        <end position="22"/>
    </location>
</feature>
<dbReference type="PANTHER" id="PTHR32552">
    <property type="entry name" value="FERRICHROME IRON RECEPTOR-RELATED"/>
    <property type="match status" value="1"/>
</dbReference>
<evidence type="ECO:0000256" key="14">
    <source>
        <dbReference type="RuleBase" id="RU003357"/>
    </source>
</evidence>
<keyword evidence="18" id="KW-0675">Receptor</keyword>
<protein>
    <submittedName>
        <fullName evidence="18">TonB-dependent receptor</fullName>
    </submittedName>
</protein>
<keyword evidence="8" id="KW-0406">Ion transport</keyword>
<dbReference type="RefSeq" id="WP_191322604.1">
    <property type="nucleotide sequence ID" value="NZ_BMZP01000001.1"/>
</dbReference>
<dbReference type="Gene3D" id="2.40.170.20">
    <property type="entry name" value="TonB-dependent receptor, beta-barrel domain"/>
    <property type="match status" value="1"/>
</dbReference>
<evidence type="ECO:0000259" key="16">
    <source>
        <dbReference type="Pfam" id="PF00593"/>
    </source>
</evidence>
<feature type="domain" description="TonB-dependent receptor-like beta-barrel" evidence="16">
    <location>
        <begin position="252"/>
        <end position="695"/>
    </location>
</feature>
<dbReference type="InterPro" id="IPR000531">
    <property type="entry name" value="Beta-barrel_TonB"/>
</dbReference>
<keyword evidence="10 12" id="KW-0472">Membrane</keyword>
<keyword evidence="9 14" id="KW-0798">TonB box</keyword>
<feature type="short sequence motif" description="TonB C-terminal box" evidence="13">
    <location>
        <begin position="715"/>
        <end position="732"/>
    </location>
</feature>
<evidence type="ECO:0000256" key="2">
    <source>
        <dbReference type="ARBA" id="ARBA00022448"/>
    </source>
</evidence>
<evidence type="ECO:0000256" key="3">
    <source>
        <dbReference type="ARBA" id="ARBA00022452"/>
    </source>
</evidence>
<feature type="chain" id="PRO_5047106373" evidence="15">
    <location>
        <begin position="23"/>
        <end position="732"/>
    </location>
</feature>
<comment type="caution">
    <text evidence="18">The sequence shown here is derived from an EMBL/GenBank/DDBJ whole genome shotgun (WGS) entry which is preliminary data.</text>
</comment>
<evidence type="ECO:0000256" key="12">
    <source>
        <dbReference type="PROSITE-ProRule" id="PRU01360"/>
    </source>
</evidence>
<comment type="subcellular location">
    <subcellularLocation>
        <location evidence="1 12">Cell outer membrane</location>
        <topology evidence="1 12">Multi-pass membrane protein</topology>
    </subcellularLocation>
</comment>
<keyword evidence="4" id="KW-0410">Iron transport</keyword>
<keyword evidence="5 12" id="KW-0812">Transmembrane</keyword>
<keyword evidence="6 15" id="KW-0732">Signal</keyword>
<gene>
    <name evidence="18" type="ORF">ACFOOT_07920</name>
</gene>
<evidence type="ECO:0000256" key="1">
    <source>
        <dbReference type="ARBA" id="ARBA00004571"/>
    </source>
</evidence>
<keyword evidence="19" id="KW-1185">Reference proteome</keyword>
<dbReference type="Pfam" id="PF00593">
    <property type="entry name" value="TonB_dep_Rec_b-barrel"/>
    <property type="match status" value="1"/>
</dbReference>
<evidence type="ECO:0000256" key="10">
    <source>
        <dbReference type="ARBA" id="ARBA00023136"/>
    </source>
</evidence>
<evidence type="ECO:0000256" key="8">
    <source>
        <dbReference type="ARBA" id="ARBA00023065"/>
    </source>
</evidence>
<keyword evidence="3 12" id="KW-1134">Transmembrane beta strand</keyword>
<dbReference type="EMBL" id="JBHRYE010000011">
    <property type="protein sequence ID" value="MFC3671348.1"/>
    <property type="molecule type" value="Genomic_DNA"/>
</dbReference>
<dbReference type="Proteomes" id="UP001595683">
    <property type="component" value="Unassembled WGS sequence"/>
</dbReference>
<evidence type="ECO:0000256" key="7">
    <source>
        <dbReference type="ARBA" id="ARBA00023004"/>
    </source>
</evidence>
<accession>A0ABV7V2M5</accession>
<dbReference type="InterPro" id="IPR012910">
    <property type="entry name" value="Plug_dom"/>
</dbReference>
<dbReference type="InterPro" id="IPR010917">
    <property type="entry name" value="TonB_rcpt_CS"/>
</dbReference>
<dbReference type="CDD" id="cd01347">
    <property type="entry name" value="ligand_gated_channel"/>
    <property type="match status" value="1"/>
</dbReference>
<dbReference type="Pfam" id="PF07715">
    <property type="entry name" value="Plug"/>
    <property type="match status" value="1"/>
</dbReference>
<organism evidence="18 19">
    <name type="scientific">Novosphingobium pokkalii</name>
    <dbReference type="NCBI Taxonomy" id="1770194"/>
    <lineage>
        <taxon>Bacteria</taxon>
        <taxon>Pseudomonadati</taxon>
        <taxon>Pseudomonadota</taxon>
        <taxon>Alphaproteobacteria</taxon>
        <taxon>Sphingomonadales</taxon>
        <taxon>Sphingomonadaceae</taxon>
        <taxon>Novosphingobium</taxon>
    </lineage>
</organism>
<evidence type="ECO:0000256" key="4">
    <source>
        <dbReference type="ARBA" id="ARBA00022496"/>
    </source>
</evidence>
<evidence type="ECO:0000256" key="11">
    <source>
        <dbReference type="ARBA" id="ARBA00023237"/>
    </source>
</evidence>
<evidence type="ECO:0000256" key="15">
    <source>
        <dbReference type="SAM" id="SignalP"/>
    </source>
</evidence>
<dbReference type="PROSITE" id="PS01156">
    <property type="entry name" value="TONB_DEPENDENT_REC_2"/>
    <property type="match status" value="1"/>
</dbReference>
<proteinExistence type="inferred from homology"/>
<evidence type="ECO:0000313" key="18">
    <source>
        <dbReference type="EMBL" id="MFC3671348.1"/>
    </source>
</evidence>
<name>A0ABV7V2M5_9SPHN</name>